<keyword evidence="3" id="KW-0813">Transport</keyword>
<evidence type="ECO:0000256" key="5">
    <source>
        <dbReference type="ARBA" id="ARBA00022729"/>
    </source>
</evidence>
<gene>
    <name evidence="8" type="ORF">JYU29_15510</name>
</gene>
<keyword evidence="9" id="KW-1185">Reference proteome</keyword>
<evidence type="ECO:0000256" key="2">
    <source>
        <dbReference type="ARBA" id="ARBA00008814"/>
    </source>
</evidence>
<feature type="chain" id="PRO_5046664013" evidence="6">
    <location>
        <begin position="25"/>
        <end position="288"/>
    </location>
</feature>
<keyword evidence="5 6" id="KW-0732">Signal</keyword>
<dbReference type="Gene3D" id="3.40.50.1980">
    <property type="entry name" value="Nitrogenase molybdenum iron protein domain"/>
    <property type="match status" value="2"/>
</dbReference>
<dbReference type="CDD" id="cd01146">
    <property type="entry name" value="FhuD"/>
    <property type="match status" value="1"/>
</dbReference>
<dbReference type="Proteomes" id="UP001297272">
    <property type="component" value="Unassembled WGS sequence"/>
</dbReference>
<dbReference type="PRINTS" id="PR01715">
    <property type="entry name" value="FERRIBNDNGPP"/>
</dbReference>
<name>A0ABS5RYH2_9HYPH</name>
<protein>
    <submittedName>
        <fullName evidence="8">ABC transporter substrate-binding protein</fullName>
    </submittedName>
</protein>
<accession>A0ABS5RYH2</accession>
<evidence type="ECO:0000256" key="1">
    <source>
        <dbReference type="ARBA" id="ARBA00004196"/>
    </source>
</evidence>
<reference evidence="8 9" key="1">
    <citation type="submission" date="2021-03" db="EMBL/GenBank/DDBJ databases">
        <title>Tianweitania aestuarii sp. nov., isolated from a tidal flat.</title>
        <authorList>
            <person name="Park S."/>
            <person name="Yoon J.-H."/>
        </authorList>
    </citation>
    <scope>NUCLEOTIDE SEQUENCE [LARGE SCALE GENOMIC DNA]</scope>
    <source>
        <strain evidence="8 9">BSSL-BM11</strain>
    </source>
</reference>
<sequence length="288" mass="31204">MRTRRNLLQLFAGSLALPFASARADEGGIAIVDWALLETALALGLKPMAAVELVLYQKIVAEPALPDGIIDLGLRGALNFELLATLQPSLIYGSNYSAWANDTLMRMAPVREFSIYLRGQAPFEKAVAAMRGMAGDQGLQARAETYISETEHFLAATGERLARQRQRPILIINLGDARHFRAFGSDSMFGDVAARMGFVNSWATRTAYSAAAPVGLESLADHPDAIIAVVGPVPPEAARTLPQSALWRAMPAVREGRTVWLPNINPFGGLPAARRFARLLAEELKRVA</sequence>
<dbReference type="PROSITE" id="PS50983">
    <property type="entry name" value="FE_B12_PBP"/>
    <property type="match status" value="1"/>
</dbReference>
<dbReference type="InterPro" id="IPR051313">
    <property type="entry name" value="Bact_iron-sidero_bind"/>
</dbReference>
<evidence type="ECO:0000313" key="9">
    <source>
        <dbReference type="Proteomes" id="UP001297272"/>
    </source>
</evidence>
<dbReference type="Pfam" id="PF01497">
    <property type="entry name" value="Peripla_BP_2"/>
    <property type="match status" value="1"/>
</dbReference>
<evidence type="ECO:0000256" key="4">
    <source>
        <dbReference type="ARBA" id="ARBA00022496"/>
    </source>
</evidence>
<comment type="similarity">
    <text evidence="2">Belongs to the bacterial solute-binding protein 8 family.</text>
</comment>
<keyword evidence="4" id="KW-0406">Ion transport</keyword>
<dbReference type="InterPro" id="IPR002491">
    <property type="entry name" value="ABC_transptr_periplasmic_BD"/>
</dbReference>
<dbReference type="EMBL" id="JAFMNX010000004">
    <property type="protein sequence ID" value="MBS9722100.1"/>
    <property type="molecule type" value="Genomic_DNA"/>
</dbReference>
<dbReference type="PANTHER" id="PTHR30532:SF1">
    <property type="entry name" value="IRON(3+)-HYDROXAMATE-BINDING PROTEIN FHUD"/>
    <property type="match status" value="1"/>
</dbReference>
<dbReference type="PANTHER" id="PTHR30532">
    <property type="entry name" value="IRON III DICITRATE-BINDING PERIPLASMIC PROTEIN"/>
    <property type="match status" value="1"/>
</dbReference>
<organism evidence="8 9">
    <name type="scientific">Tianweitania aestuarii</name>
    <dbReference type="NCBI Taxonomy" id="2814886"/>
    <lineage>
        <taxon>Bacteria</taxon>
        <taxon>Pseudomonadati</taxon>
        <taxon>Pseudomonadota</taxon>
        <taxon>Alphaproteobacteria</taxon>
        <taxon>Hyphomicrobiales</taxon>
        <taxon>Phyllobacteriaceae</taxon>
        <taxon>Tianweitania</taxon>
    </lineage>
</organism>
<evidence type="ECO:0000313" key="8">
    <source>
        <dbReference type="EMBL" id="MBS9722100.1"/>
    </source>
</evidence>
<proteinExistence type="inferred from homology"/>
<evidence type="ECO:0000259" key="7">
    <source>
        <dbReference type="PROSITE" id="PS50983"/>
    </source>
</evidence>
<comment type="caution">
    <text evidence="8">The sequence shown here is derived from an EMBL/GenBank/DDBJ whole genome shotgun (WGS) entry which is preliminary data.</text>
</comment>
<comment type="subcellular location">
    <subcellularLocation>
        <location evidence="1">Cell envelope</location>
    </subcellularLocation>
</comment>
<dbReference type="RefSeq" id="WP_213985752.1">
    <property type="nucleotide sequence ID" value="NZ_JAFMNX010000004.1"/>
</dbReference>
<keyword evidence="4" id="KW-0408">Iron</keyword>
<evidence type="ECO:0000256" key="3">
    <source>
        <dbReference type="ARBA" id="ARBA00022448"/>
    </source>
</evidence>
<feature type="signal peptide" evidence="6">
    <location>
        <begin position="1"/>
        <end position="24"/>
    </location>
</feature>
<dbReference type="SUPFAM" id="SSF53807">
    <property type="entry name" value="Helical backbone' metal receptor"/>
    <property type="match status" value="1"/>
</dbReference>
<evidence type="ECO:0000256" key="6">
    <source>
        <dbReference type="SAM" id="SignalP"/>
    </source>
</evidence>
<feature type="domain" description="Fe/B12 periplasmic-binding" evidence="7">
    <location>
        <begin position="28"/>
        <end position="288"/>
    </location>
</feature>
<keyword evidence="4" id="KW-0410">Iron transport</keyword>